<sequence length="204" mass="23218">MFKTFAWVDLFVRLHNQSFIKRYESHISGPPLDLAILSISILFLWLTRGGVLDYIAPHLRYFLVILPKYHYELPWLAENHSEQVALYTCLSFFLITFTVVKTLLFSLYIISSPLGREIIVTDLKSFVKHAAAYLLTFLSLIFLIPLPVYGAGASTTLLGNAYSLTIFNILFLKMLSGGITATVLLAKRIKRPNRRDQVEVTSND</sequence>
<dbReference type="Proteomes" id="UP000076193">
    <property type="component" value="Chromosome"/>
</dbReference>
<dbReference type="EMBL" id="CP171844">
    <property type="protein sequence ID" value="XKQ40135.1"/>
    <property type="molecule type" value="Genomic_DNA"/>
</dbReference>
<accession>A0ACD5F4E3</accession>
<organism evidence="1 2">
    <name type="scientific">Rhizobium leguminosarum</name>
    <dbReference type="NCBI Taxonomy" id="384"/>
    <lineage>
        <taxon>Bacteria</taxon>
        <taxon>Pseudomonadati</taxon>
        <taxon>Pseudomonadota</taxon>
        <taxon>Alphaproteobacteria</taxon>
        <taxon>Hyphomicrobiales</taxon>
        <taxon>Rhizobiaceae</taxon>
        <taxon>Rhizobium/Agrobacterium group</taxon>
        <taxon>Rhizobium</taxon>
    </lineage>
</organism>
<gene>
    <name evidence="1" type="ORF">A4A59_024130</name>
</gene>
<protein>
    <submittedName>
        <fullName evidence="1">Uncharacterized protein</fullName>
    </submittedName>
</protein>
<reference evidence="1" key="1">
    <citation type="submission" date="2024-10" db="EMBL/GenBank/DDBJ databases">
        <title>Strain of Rhizobium-related bacteria isolated fromm roots of Vavilovia formosa.</title>
        <authorList>
            <person name="Kimeklis A."/>
            <person name="Afonin A."/>
        </authorList>
    </citation>
    <scope>NUCLEOTIDE SEQUENCE</scope>
    <source>
        <strain evidence="1">Vaf12</strain>
    </source>
</reference>
<evidence type="ECO:0000313" key="2">
    <source>
        <dbReference type="Proteomes" id="UP000076193"/>
    </source>
</evidence>
<proteinExistence type="predicted"/>
<evidence type="ECO:0000313" key="1">
    <source>
        <dbReference type="EMBL" id="XKQ40135.1"/>
    </source>
</evidence>
<name>A0ACD5F4E3_RHILE</name>